<sequence>MEDISKLNLEILSESEILDIDGGGIFEDIGYAIGYAFGTFWDAQGSGMNGNIGGPSARY</sequence>
<accession>A0A2T8HFU0</accession>
<keyword evidence="2" id="KW-1185">Reference proteome</keyword>
<comment type="caution">
    <text evidence="1">The sequence shown here is derived from an EMBL/GenBank/DDBJ whole genome shotgun (WGS) entry which is preliminary data.</text>
</comment>
<dbReference type="Proteomes" id="UP000245627">
    <property type="component" value="Unassembled WGS sequence"/>
</dbReference>
<dbReference type="EMBL" id="QDKG01000006">
    <property type="protein sequence ID" value="PVH24311.1"/>
    <property type="molecule type" value="Genomic_DNA"/>
</dbReference>
<proteinExistence type="predicted"/>
<evidence type="ECO:0008006" key="3">
    <source>
        <dbReference type="Google" id="ProtNLM"/>
    </source>
</evidence>
<protein>
    <recommendedName>
        <fullName evidence="3">Bacteriocin</fullName>
    </recommendedName>
</protein>
<organism evidence="1 2">
    <name type="scientific">Sphingobacterium corticibacter</name>
    <dbReference type="NCBI Taxonomy" id="2171749"/>
    <lineage>
        <taxon>Bacteria</taxon>
        <taxon>Pseudomonadati</taxon>
        <taxon>Bacteroidota</taxon>
        <taxon>Sphingobacteriia</taxon>
        <taxon>Sphingobacteriales</taxon>
        <taxon>Sphingobacteriaceae</taxon>
        <taxon>Sphingobacterium</taxon>
    </lineage>
</organism>
<evidence type="ECO:0000313" key="1">
    <source>
        <dbReference type="EMBL" id="PVH24311.1"/>
    </source>
</evidence>
<gene>
    <name evidence="1" type="ORF">DC487_14600</name>
</gene>
<dbReference type="AlphaFoldDB" id="A0A2T8HFU0"/>
<evidence type="ECO:0000313" key="2">
    <source>
        <dbReference type="Proteomes" id="UP000245627"/>
    </source>
</evidence>
<name>A0A2T8HFU0_9SPHI</name>
<dbReference type="RefSeq" id="WP_116776708.1">
    <property type="nucleotide sequence ID" value="NZ_QDKG01000006.1"/>
</dbReference>
<reference evidence="1 2" key="1">
    <citation type="submission" date="2018-04" db="EMBL/GenBank/DDBJ databases">
        <title>Sphingobacterium cortibacter sp. nov.</title>
        <authorList>
            <person name="Li Y."/>
        </authorList>
    </citation>
    <scope>NUCLEOTIDE SEQUENCE [LARGE SCALE GENOMIC DNA]</scope>
    <source>
        <strain evidence="1 2">2c-3</strain>
    </source>
</reference>